<dbReference type="VEuPathDB" id="TrichDB:TVAG_379870"/>
<dbReference type="GO" id="GO:0000139">
    <property type="term" value="C:Golgi membrane"/>
    <property type="evidence" value="ECO:0000318"/>
    <property type="project" value="GO_Central"/>
</dbReference>
<dbReference type="SMR" id="A2E7L2"/>
<keyword evidence="6" id="KW-0472">Membrane</keyword>
<evidence type="ECO:0000313" key="8">
    <source>
        <dbReference type="Proteomes" id="UP000001542"/>
    </source>
</evidence>
<evidence type="ECO:0008006" key="9">
    <source>
        <dbReference type="Google" id="ProtNLM"/>
    </source>
</evidence>
<accession>A2E7L2</accession>
<evidence type="ECO:0000256" key="4">
    <source>
        <dbReference type="ARBA" id="ARBA00022801"/>
    </source>
</evidence>
<dbReference type="STRING" id="5722.A2E7L2"/>
<dbReference type="InterPro" id="IPR012341">
    <property type="entry name" value="6hp_glycosidase-like_sf"/>
</dbReference>
<dbReference type="GO" id="GO:0036503">
    <property type="term" value="P:ERAD pathway"/>
    <property type="evidence" value="ECO:0000318"/>
    <property type="project" value="GO_Central"/>
</dbReference>
<dbReference type="InterPro" id="IPR050749">
    <property type="entry name" value="Glycosyl_Hydrolase_47"/>
</dbReference>
<gene>
    <name evidence="7" type="ORF">TVAG_379870</name>
</gene>
<dbReference type="GO" id="GO:0005509">
    <property type="term" value="F:calcium ion binding"/>
    <property type="evidence" value="ECO:0007669"/>
    <property type="project" value="InterPro"/>
</dbReference>
<evidence type="ECO:0000256" key="6">
    <source>
        <dbReference type="SAM" id="Phobius"/>
    </source>
</evidence>
<keyword evidence="6" id="KW-0812">Transmembrane</keyword>
<dbReference type="InterPro" id="IPR036026">
    <property type="entry name" value="Seven-hairpin_glycosidases"/>
</dbReference>
<dbReference type="GO" id="GO:0005975">
    <property type="term" value="P:carbohydrate metabolic process"/>
    <property type="evidence" value="ECO:0007669"/>
    <property type="project" value="InterPro"/>
</dbReference>
<dbReference type="InParanoid" id="A2E7L2"/>
<dbReference type="PANTHER" id="PTHR11742">
    <property type="entry name" value="MANNOSYL-OLIGOSACCHARIDE ALPHA-1,2-MANNOSIDASE-RELATED"/>
    <property type="match status" value="1"/>
</dbReference>
<name>A2E7L2_TRIV3</name>
<evidence type="ECO:0000256" key="3">
    <source>
        <dbReference type="ARBA" id="ARBA00007658"/>
    </source>
</evidence>
<dbReference type="eggNOG" id="KOG2204">
    <property type="taxonomic scope" value="Eukaryota"/>
</dbReference>
<comment type="pathway">
    <text evidence="2">Protein modification; protein glycosylation.</text>
</comment>
<dbReference type="InterPro" id="IPR001382">
    <property type="entry name" value="Glyco_hydro_47"/>
</dbReference>
<keyword evidence="4" id="KW-0378">Hydrolase</keyword>
<comment type="cofactor">
    <cofactor evidence="1">
        <name>Ca(2+)</name>
        <dbReference type="ChEBI" id="CHEBI:29108"/>
    </cofactor>
</comment>
<proteinExistence type="inferred from homology"/>
<dbReference type="Proteomes" id="UP000001542">
    <property type="component" value="Unassembled WGS sequence"/>
</dbReference>
<protein>
    <recommendedName>
        <fullName evidence="9">Alpha-1,2-Mannosidase</fullName>
    </recommendedName>
</protein>
<dbReference type="GO" id="GO:0005783">
    <property type="term" value="C:endoplasmic reticulum"/>
    <property type="evidence" value="ECO:0000318"/>
    <property type="project" value="GO_Central"/>
</dbReference>
<evidence type="ECO:0000256" key="1">
    <source>
        <dbReference type="ARBA" id="ARBA00001913"/>
    </source>
</evidence>
<dbReference type="RefSeq" id="XP_001323628.1">
    <property type="nucleotide sequence ID" value="XM_001323593.1"/>
</dbReference>
<keyword evidence="6" id="KW-1133">Transmembrane helix</keyword>
<evidence type="ECO:0000313" key="7">
    <source>
        <dbReference type="EMBL" id="EAY11405.1"/>
    </source>
</evidence>
<dbReference type="GO" id="GO:0004571">
    <property type="term" value="F:mannosyl-oligosaccharide 1,2-alpha-mannosidase activity"/>
    <property type="evidence" value="ECO:0000318"/>
    <property type="project" value="GO_Central"/>
</dbReference>
<dbReference type="SUPFAM" id="SSF48225">
    <property type="entry name" value="Seven-hairpin glycosidases"/>
    <property type="match status" value="1"/>
</dbReference>
<dbReference type="VEuPathDB" id="TrichDB:TVAGG3_0340170"/>
<keyword evidence="5" id="KW-1015">Disulfide bond</keyword>
<evidence type="ECO:0000256" key="5">
    <source>
        <dbReference type="ARBA" id="ARBA00023157"/>
    </source>
</evidence>
<dbReference type="Pfam" id="PF01532">
    <property type="entry name" value="Glyco_hydro_47"/>
    <property type="match status" value="1"/>
</dbReference>
<evidence type="ECO:0000256" key="2">
    <source>
        <dbReference type="ARBA" id="ARBA00004922"/>
    </source>
</evidence>
<organism evidence="7 8">
    <name type="scientific">Trichomonas vaginalis (strain ATCC PRA-98 / G3)</name>
    <dbReference type="NCBI Taxonomy" id="412133"/>
    <lineage>
        <taxon>Eukaryota</taxon>
        <taxon>Metamonada</taxon>
        <taxon>Parabasalia</taxon>
        <taxon>Trichomonadida</taxon>
        <taxon>Trichomonadidae</taxon>
        <taxon>Trichomonas</taxon>
    </lineage>
</organism>
<reference evidence="7" key="2">
    <citation type="journal article" date="2007" name="Science">
        <title>Draft genome sequence of the sexually transmitted pathogen Trichomonas vaginalis.</title>
        <authorList>
            <person name="Carlton J.M."/>
            <person name="Hirt R.P."/>
            <person name="Silva J.C."/>
            <person name="Delcher A.L."/>
            <person name="Schatz M."/>
            <person name="Zhao Q."/>
            <person name="Wortman J.R."/>
            <person name="Bidwell S.L."/>
            <person name="Alsmark U.C.M."/>
            <person name="Besteiro S."/>
            <person name="Sicheritz-Ponten T."/>
            <person name="Noel C.J."/>
            <person name="Dacks J.B."/>
            <person name="Foster P.G."/>
            <person name="Simillion C."/>
            <person name="Van de Peer Y."/>
            <person name="Miranda-Saavedra D."/>
            <person name="Barton G.J."/>
            <person name="Westrop G.D."/>
            <person name="Mueller S."/>
            <person name="Dessi D."/>
            <person name="Fiori P.L."/>
            <person name="Ren Q."/>
            <person name="Paulsen I."/>
            <person name="Zhang H."/>
            <person name="Bastida-Corcuera F.D."/>
            <person name="Simoes-Barbosa A."/>
            <person name="Brown M.T."/>
            <person name="Hayes R.D."/>
            <person name="Mukherjee M."/>
            <person name="Okumura C.Y."/>
            <person name="Schneider R."/>
            <person name="Smith A.J."/>
            <person name="Vanacova S."/>
            <person name="Villalvazo M."/>
            <person name="Haas B.J."/>
            <person name="Pertea M."/>
            <person name="Feldblyum T.V."/>
            <person name="Utterback T.R."/>
            <person name="Shu C.L."/>
            <person name="Osoegawa K."/>
            <person name="de Jong P.J."/>
            <person name="Hrdy I."/>
            <person name="Horvathova L."/>
            <person name="Zubacova Z."/>
            <person name="Dolezal P."/>
            <person name="Malik S.B."/>
            <person name="Logsdon J.M. Jr."/>
            <person name="Henze K."/>
            <person name="Gupta A."/>
            <person name="Wang C.C."/>
            <person name="Dunne R.L."/>
            <person name="Upcroft J.A."/>
            <person name="Upcroft P."/>
            <person name="White O."/>
            <person name="Salzberg S.L."/>
            <person name="Tang P."/>
            <person name="Chiu C.-H."/>
            <person name="Lee Y.-S."/>
            <person name="Embley T.M."/>
            <person name="Coombs G.H."/>
            <person name="Mottram J.C."/>
            <person name="Tachezy J."/>
            <person name="Fraser-Liggett C.M."/>
            <person name="Johnson P.J."/>
        </authorList>
    </citation>
    <scope>NUCLEOTIDE SEQUENCE [LARGE SCALE GENOMIC DNA]</scope>
    <source>
        <strain evidence="7">G3</strain>
    </source>
</reference>
<keyword evidence="8" id="KW-1185">Reference proteome</keyword>
<comment type="similarity">
    <text evidence="3">Belongs to the glycosyl hydrolase 47 family.</text>
</comment>
<dbReference type="KEGG" id="tva:4769358"/>
<dbReference type="Gene3D" id="1.50.10.10">
    <property type="match status" value="1"/>
</dbReference>
<sequence length="444" mass="50708">MPGKKVLTKSVVRRIAEYTFVVVFSACITLIIMSFKSRNFSKIINFSKGKVINPSFEDSEENKKIVEYAKIAFNTYAKHCSDADEIYLETHKCKRSDGFVSTAVQSLETLYLLKLNPEFKKAKSIVLEHLQPKKIGWVNRAQFWNKCIGSLIGAFRLSQDSDLIHLAFTLADSVIDLQTSKLPMHINIAKHQSSNAEWLNSSVPISEVLAGVPELLTLYAISGQDKYKKAADHIIAKISKISETPLHYVHFRTFQPVEIGTIFKIDGNILDYYNNLAILSGITENEKIKEKLESINSNINEVYSKELTFDHLFTKQLYSRIGIALMFSGHLDVKSNFYFGQTIRENWRTITDFRFRGNPLRALLEHDQTEFNKVVNHVLNYTKLNDGFTGQLYTNKKRWVKSGVQNAEFLGEWLKVVAENMNHNDEITSAAKNVNGHILRIDNL</sequence>
<reference evidence="7" key="1">
    <citation type="submission" date="2006-10" db="EMBL/GenBank/DDBJ databases">
        <authorList>
            <person name="Amadeo P."/>
            <person name="Zhao Q."/>
            <person name="Wortman J."/>
            <person name="Fraser-Liggett C."/>
            <person name="Carlton J."/>
        </authorList>
    </citation>
    <scope>NUCLEOTIDE SEQUENCE</scope>
    <source>
        <strain evidence="7">G3</strain>
    </source>
</reference>
<feature type="transmembrane region" description="Helical" evidence="6">
    <location>
        <begin position="15"/>
        <end position="35"/>
    </location>
</feature>
<dbReference type="AlphaFoldDB" id="A2E7L2"/>
<dbReference type="PANTHER" id="PTHR11742:SF6">
    <property type="entry name" value="MANNOSYL-OLIGOSACCHARIDE ALPHA-1,2-MANNOSIDASE IA-RELATED"/>
    <property type="match status" value="1"/>
</dbReference>
<dbReference type="EMBL" id="DS113320">
    <property type="protein sequence ID" value="EAY11405.1"/>
    <property type="molecule type" value="Genomic_DNA"/>
</dbReference>